<dbReference type="PANTHER" id="PTHR15696:SF36">
    <property type="entry name" value="NONSENSE-MEDIATED MRNA DECAY FACTOR"/>
    <property type="match status" value="1"/>
</dbReference>
<dbReference type="GO" id="GO:0005634">
    <property type="term" value="C:nucleus"/>
    <property type="evidence" value="ECO:0007669"/>
    <property type="project" value="UniProtKB-SubCell"/>
</dbReference>
<reference evidence="5 6" key="1">
    <citation type="journal article" date="2019" name="Sci. Rep.">
        <title>A multi-omics analysis of the grapevine pathogen Lasiodiplodia theobromae reveals that temperature affects the expression of virulence- and pathogenicity-related genes.</title>
        <authorList>
            <person name="Felix C."/>
            <person name="Meneses R."/>
            <person name="Goncalves M.F.M."/>
            <person name="Tilleman L."/>
            <person name="Duarte A.S."/>
            <person name="Jorrin-Novo J.V."/>
            <person name="Van de Peer Y."/>
            <person name="Deforce D."/>
            <person name="Van Nieuwerburgh F."/>
            <person name="Esteves A.C."/>
            <person name="Alves A."/>
        </authorList>
    </citation>
    <scope>NUCLEOTIDE SEQUENCE [LARGE SCALE GENOMIC DNA]</scope>
    <source>
        <strain evidence="5 6">LA-SOL3</strain>
    </source>
</reference>
<accession>A0A5N5DL87</accession>
<keyword evidence="6" id="KW-1185">Reference proteome</keyword>
<dbReference type="EMBL" id="VCHE01000016">
    <property type="protein sequence ID" value="KAB2577662.1"/>
    <property type="molecule type" value="Genomic_DNA"/>
</dbReference>
<feature type="region of interest" description="Disordered" evidence="2">
    <location>
        <begin position="792"/>
        <end position="826"/>
    </location>
</feature>
<feature type="compositionally biased region" description="Gly residues" evidence="2">
    <location>
        <begin position="795"/>
        <end position="804"/>
    </location>
</feature>
<dbReference type="Gene3D" id="1.25.40.10">
    <property type="entry name" value="Tetratricopeptide repeat domain"/>
    <property type="match status" value="1"/>
</dbReference>
<dbReference type="GO" id="GO:0000184">
    <property type="term" value="P:nuclear-transcribed mRNA catabolic process, nonsense-mediated decay"/>
    <property type="evidence" value="ECO:0007669"/>
    <property type="project" value="UniProtKB-KW"/>
</dbReference>
<dbReference type="InterPro" id="IPR011990">
    <property type="entry name" value="TPR-like_helical_dom_sf"/>
</dbReference>
<dbReference type="InterPro" id="IPR019458">
    <property type="entry name" value="Est1-like_N"/>
</dbReference>
<dbReference type="InterPro" id="IPR018834">
    <property type="entry name" value="DNA/RNA-bd_Est1-type"/>
</dbReference>
<keyword evidence="1" id="KW-0539">Nucleus</keyword>
<dbReference type="SUPFAM" id="SSF48452">
    <property type="entry name" value="TPR-like"/>
    <property type="match status" value="1"/>
</dbReference>
<dbReference type="PANTHER" id="PTHR15696">
    <property type="entry name" value="SMG-7 SUPPRESSOR WITH MORPHOLOGICAL EFFECT ON GENITALIA PROTEIN 7"/>
    <property type="match status" value="1"/>
</dbReference>
<evidence type="ECO:0000313" key="6">
    <source>
        <dbReference type="Proteomes" id="UP000325902"/>
    </source>
</evidence>
<name>A0A5N5DL87_9PEZI</name>
<organism evidence="5 6">
    <name type="scientific">Lasiodiplodia theobromae</name>
    <dbReference type="NCBI Taxonomy" id="45133"/>
    <lineage>
        <taxon>Eukaryota</taxon>
        <taxon>Fungi</taxon>
        <taxon>Dikarya</taxon>
        <taxon>Ascomycota</taxon>
        <taxon>Pezizomycotina</taxon>
        <taxon>Dothideomycetes</taxon>
        <taxon>Dothideomycetes incertae sedis</taxon>
        <taxon>Botryosphaeriales</taxon>
        <taxon>Botryosphaeriaceae</taxon>
        <taxon>Lasiodiplodia</taxon>
    </lineage>
</organism>
<gene>
    <name evidence="5" type="primary">SMG7L</name>
    <name evidence="5" type="ORF">DBV05_g3669</name>
</gene>
<feature type="domain" description="DNA/RNA-binding" evidence="3">
    <location>
        <begin position="196"/>
        <end position="488"/>
    </location>
</feature>
<evidence type="ECO:0000256" key="2">
    <source>
        <dbReference type="SAM" id="MobiDB-lite"/>
    </source>
</evidence>
<proteinExistence type="predicted"/>
<dbReference type="Pfam" id="PF10374">
    <property type="entry name" value="EST1"/>
    <property type="match status" value="1"/>
</dbReference>
<feature type="region of interest" description="Disordered" evidence="2">
    <location>
        <begin position="621"/>
        <end position="642"/>
    </location>
</feature>
<evidence type="ECO:0000259" key="4">
    <source>
        <dbReference type="Pfam" id="PF10374"/>
    </source>
</evidence>
<protein>
    <recommendedName>
        <fullName evidence="1">Nonsense-mediated mRNA decay factor</fullName>
    </recommendedName>
</protein>
<evidence type="ECO:0000313" key="5">
    <source>
        <dbReference type="EMBL" id="KAB2577662.1"/>
    </source>
</evidence>
<feature type="domain" description="Telomerase activating protein Est1-like N-terminal" evidence="4">
    <location>
        <begin position="59"/>
        <end position="184"/>
    </location>
</feature>
<dbReference type="AlphaFoldDB" id="A0A5N5DL87"/>
<dbReference type="Proteomes" id="UP000325902">
    <property type="component" value="Unassembled WGS sequence"/>
</dbReference>
<keyword evidence="1" id="KW-0866">Nonsense-mediated mRNA decay</keyword>
<feature type="compositionally biased region" description="Acidic residues" evidence="2">
    <location>
        <begin position="621"/>
        <end position="636"/>
    </location>
</feature>
<comment type="function">
    <text evidence="1">Plays a role in nonsense-mediated mRNA decay.</text>
</comment>
<evidence type="ECO:0000259" key="3">
    <source>
        <dbReference type="Pfam" id="PF10373"/>
    </source>
</evidence>
<sequence length="859" mass="96139">MAPSAEQAATLAHNIEQELNAKLAHQSSRHAEITSILSDFRVACENIIFADFQYAVEHKIETQLWGVHSKVNANFRKQLSLLNKEGKSRAVETRLVTKQYLEFIKASQRFYRQFVLRLDRTYGGIPELRDIARTWKSDIPRTWKNDISRETPVRHVPAEMKRQVKTSLYLSIIQLGDLSRYRELQRQEKDRNWSYAVGYYGLATSIDPDSGISHNQQAVVALADGSHFRATYHLYRSLSTKQPHPMAKKNLEVEFKKVINSWEKGELIGRQANREGNGTNRALISWFVRLHSKCYKGEEFAGHDELENEVLSQLAVELKERSLDGLLQKFVMVNVAAEHFASEQLQNGCMEPHNLRSYFYFLRLNVKTFFVLLQILQPELEFLTGEDVNGSEDDQSQQLADKVTAVARRILPGLRLYSAWFMNTWHILSADIEGFEGSVSKVEVQEMWKAYAETLTLLVSAFEPGHLPMEQYMLEEDVDTIAFQPLTSERTKKMWYLGQELKPKWSDEGLERNHPNVEMLMRIRDFLVDGLQLTQDQTAPLTLVGTRFVYQEAGIPSQTMPSPDKKAEPVAPVELPAEIPRGEPNVPVPDDQISHGVAPSETASVAISKDAAMNRMVDELLGPEDGLDPLPEEDENIPPTPPEQTFEDTALINDHSYGITPVTVGDYVNMVRNYSQASCTPEVHRNSTASPAVRNLPSLPSLPNTSDIWNKNYESPLQTAPAVPPGLNVTSSALGRRSIGHSRHASLSNSMNTFSWGQGPVLQGRSGSMVDPFTAPYDSPLSSSFQFHGNFHPGSGSGFMGQGQGPPHDPNLSPYPHDRNASPLPFGNDLWGSGSGIWGTDLSHSRGSFAHTPPNGQGG</sequence>
<comment type="subcellular location">
    <subcellularLocation>
        <location evidence="1">Nucleus</location>
    </subcellularLocation>
</comment>
<dbReference type="InterPro" id="IPR045153">
    <property type="entry name" value="Est1/Ebs1-like"/>
</dbReference>
<evidence type="ECO:0000256" key="1">
    <source>
        <dbReference type="RuleBase" id="RU369098"/>
    </source>
</evidence>
<comment type="caution">
    <text evidence="5">The sequence shown here is derived from an EMBL/GenBank/DDBJ whole genome shotgun (WGS) entry which is preliminary data.</text>
</comment>
<dbReference type="Pfam" id="PF10373">
    <property type="entry name" value="EST1_DNA_bind"/>
    <property type="match status" value="1"/>
</dbReference>
<dbReference type="OrthoDB" id="69928at2759"/>